<dbReference type="KEGG" id="mpp:MICPUCDRAFT_38216"/>
<comment type="similarity">
    <text evidence="1">Belongs to the IPP transferase family.</text>
</comment>
<keyword evidence="3" id="KW-0547">Nucleotide-binding</keyword>
<dbReference type="GeneID" id="9681231"/>
<dbReference type="OrthoDB" id="775260at2759"/>
<reference evidence="6 7" key="1">
    <citation type="journal article" date="2009" name="Science">
        <title>Green evolution and dynamic adaptations revealed by genomes of the marine picoeukaryotes Micromonas.</title>
        <authorList>
            <person name="Worden A.Z."/>
            <person name="Lee J.H."/>
            <person name="Mock T."/>
            <person name="Rouze P."/>
            <person name="Simmons M.P."/>
            <person name="Aerts A.L."/>
            <person name="Allen A.E."/>
            <person name="Cuvelier M.L."/>
            <person name="Derelle E."/>
            <person name="Everett M.V."/>
            <person name="Foulon E."/>
            <person name="Grimwood J."/>
            <person name="Gundlach H."/>
            <person name="Henrissat B."/>
            <person name="Napoli C."/>
            <person name="McDonald S.M."/>
            <person name="Parker M.S."/>
            <person name="Rombauts S."/>
            <person name="Salamov A."/>
            <person name="Von Dassow P."/>
            <person name="Badger J.H."/>
            <person name="Coutinho P.M."/>
            <person name="Demir E."/>
            <person name="Dubchak I."/>
            <person name="Gentemann C."/>
            <person name="Eikrem W."/>
            <person name="Gready J.E."/>
            <person name="John U."/>
            <person name="Lanier W."/>
            <person name="Lindquist E.A."/>
            <person name="Lucas S."/>
            <person name="Mayer K.F."/>
            <person name="Moreau H."/>
            <person name="Not F."/>
            <person name="Otillar R."/>
            <person name="Panaud O."/>
            <person name="Pangilinan J."/>
            <person name="Paulsen I."/>
            <person name="Piegu B."/>
            <person name="Poliakov A."/>
            <person name="Robbens S."/>
            <person name="Schmutz J."/>
            <person name="Toulza E."/>
            <person name="Wyss T."/>
            <person name="Zelensky A."/>
            <person name="Zhou K."/>
            <person name="Armbrust E.V."/>
            <person name="Bhattacharya D."/>
            <person name="Goodenough U.W."/>
            <person name="Van de Peer Y."/>
            <person name="Grigoriev I.V."/>
        </authorList>
    </citation>
    <scope>NUCLEOTIDE SEQUENCE [LARGE SCALE GENOMIC DNA]</scope>
    <source>
        <strain evidence="6 7">CCMP1545</strain>
    </source>
</reference>
<dbReference type="GO" id="GO:0005739">
    <property type="term" value="C:mitochondrion"/>
    <property type="evidence" value="ECO:0007669"/>
    <property type="project" value="TreeGrafter"/>
</dbReference>
<dbReference type="Gene3D" id="3.30.160.60">
    <property type="entry name" value="Classic Zinc Finger"/>
    <property type="match status" value="1"/>
</dbReference>
<feature type="region of interest" description="Disordered" evidence="5">
    <location>
        <begin position="148"/>
        <end position="205"/>
    </location>
</feature>
<dbReference type="GO" id="GO:0052381">
    <property type="term" value="F:tRNA dimethylallyltransferase activity"/>
    <property type="evidence" value="ECO:0007669"/>
    <property type="project" value="InterPro"/>
</dbReference>
<evidence type="ECO:0000256" key="2">
    <source>
        <dbReference type="ARBA" id="ARBA00022679"/>
    </source>
</evidence>
<keyword evidence="4" id="KW-0067">ATP-binding</keyword>
<dbReference type="GO" id="GO:0005524">
    <property type="term" value="F:ATP binding"/>
    <property type="evidence" value="ECO:0007669"/>
    <property type="project" value="UniProtKB-KW"/>
</dbReference>
<proteinExistence type="inferred from homology"/>
<feature type="region of interest" description="Disordered" evidence="5">
    <location>
        <begin position="474"/>
        <end position="508"/>
    </location>
</feature>
<feature type="compositionally biased region" description="Acidic residues" evidence="5">
    <location>
        <begin position="176"/>
        <end position="191"/>
    </location>
</feature>
<feature type="compositionally biased region" description="Basic and acidic residues" evidence="5">
    <location>
        <begin position="494"/>
        <end position="508"/>
    </location>
</feature>
<accession>C1MJ19</accession>
<evidence type="ECO:0000313" key="6">
    <source>
        <dbReference type="EMBL" id="EEH61012.1"/>
    </source>
</evidence>
<dbReference type="OMA" id="QSIGFHE"/>
<keyword evidence="2" id="KW-0808">Transferase</keyword>
<dbReference type="SUPFAM" id="SSF57667">
    <property type="entry name" value="beta-beta-alpha zinc fingers"/>
    <property type="match status" value="1"/>
</dbReference>
<organism evidence="7">
    <name type="scientific">Micromonas pusilla (strain CCMP1545)</name>
    <name type="common">Picoplanktonic green alga</name>
    <dbReference type="NCBI Taxonomy" id="564608"/>
    <lineage>
        <taxon>Eukaryota</taxon>
        <taxon>Viridiplantae</taxon>
        <taxon>Chlorophyta</taxon>
        <taxon>Mamiellophyceae</taxon>
        <taxon>Mamiellales</taxon>
        <taxon>Mamiellaceae</taxon>
        <taxon>Micromonas</taxon>
    </lineage>
</organism>
<dbReference type="InterPro" id="IPR039657">
    <property type="entry name" value="Dimethylallyltransferase"/>
</dbReference>
<dbReference type="STRING" id="564608.C1MJ19"/>
<dbReference type="Gene3D" id="1.10.20.140">
    <property type="match status" value="1"/>
</dbReference>
<feature type="compositionally biased region" description="Basic residues" evidence="5">
    <location>
        <begin position="475"/>
        <end position="493"/>
    </location>
</feature>
<dbReference type="HAMAP" id="MF_00185">
    <property type="entry name" value="IPP_trans"/>
    <property type="match status" value="1"/>
</dbReference>
<dbReference type="EMBL" id="GG663735">
    <property type="protein sequence ID" value="EEH61012.1"/>
    <property type="molecule type" value="Genomic_DNA"/>
</dbReference>
<dbReference type="AlphaFoldDB" id="C1MJ19"/>
<dbReference type="InterPro" id="IPR027417">
    <property type="entry name" value="P-loop_NTPase"/>
</dbReference>
<evidence type="ECO:0000256" key="3">
    <source>
        <dbReference type="ARBA" id="ARBA00022741"/>
    </source>
</evidence>
<dbReference type="RefSeq" id="XP_003055760.1">
    <property type="nucleotide sequence ID" value="XM_003055714.1"/>
</dbReference>
<dbReference type="PANTHER" id="PTHR11088">
    <property type="entry name" value="TRNA DIMETHYLALLYLTRANSFERASE"/>
    <property type="match status" value="1"/>
</dbReference>
<dbReference type="Pfam" id="PF01715">
    <property type="entry name" value="IPPT"/>
    <property type="match status" value="1"/>
</dbReference>
<dbReference type="Gene3D" id="3.40.50.300">
    <property type="entry name" value="P-loop containing nucleotide triphosphate hydrolases"/>
    <property type="match status" value="1"/>
</dbReference>
<protein>
    <submittedName>
        <fullName evidence="6">Predicted protein</fullName>
    </submittedName>
</protein>
<evidence type="ECO:0000313" key="7">
    <source>
        <dbReference type="Proteomes" id="UP000001876"/>
    </source>
</evidence>
<evidence type="ECO:0000256" key="4">
    <source>
        <dbReference type="ARBA" id="ARBA00022840"/>
    </source>
</evidence>
<dbReference type="InterPro" id="IPR018022">
    <property type="entry name" value="IPT"/>
</dbReference>
<dbReference type="eggNOG" id="KOG1384">
    <property type="taxonomic scope" value="Eukaryota"/>
</dbReference>
<dbReference type="PANTHER" id="PTHR11088:SF89">
    <property type="entry name" value="TRNA DIMETHYLALLYLTRANSFERASE"/>
    <property type="match status" value="1"/>
</dbReference>
<evidence type="ECO:0000256" key="1">
    <source>
        <dbReference type="ARBA" id="ARBA00005842"/>
    </source>
</evidence>
<dbReference type="SUPFAM" id="SSF52540">
    <property type="entry name" value="P-loop containing nucleoside triphosphate hydrolases"/>
    <property type="match status" value="1"/>
</dbReference>
<dbReference type="InterPro" id="IPR036236">
    <property type="entry name" value="Znf_C2H2_sf"/>
</dbReference>
<evidence type="ECO:0000256" key="5">
    <source>
        <dbReference type="SAM" id="MobiDB-lite"/>
    </source>
</evidence>
<keyword evidence="7" id="KW-1185">Reference proteome</keyword>
<gene>
    <name evidence="6" type="ORF">MICPUCDRAFT_38216</name>
</gene>
<name>C1MJ19_MICPC</name>
<dbReference type="GO" id="GO:0006400">
    <property type="term" value="P:tRNA modification"/>
    <property type="evidence" value="ECO:0007669"/>
    <property type="project" value="TreeGrafter"/>
</dbReference>
<sequence length="508" mass="53644">MPSPTPRPAASPLPGVVCVLGQTGAGKSRLGAELARAIDGEVVNADAMQLHDALPIATARTTSEQTLGVPHHLFGVVPVPVPTRGGESSASARDERGGGGYGVTVRDYRAMALPVVEGIIARGKVPVLVGGSDYYARAIVSRSLLDDQLGAGREGPGAEARGEDDGDARDDGASASEEEEDGDDDDDDDNVADAPPPSRVKPNENDAAAALARHARLREVDPVSAAKLHPNNARKVRRYLEIYDAFGEPASVVFARGKAAAAAADDDDDDESPSDTSARYRSLCLVLRADASELEPALARRVDAMVDAGLVAELEAAAAANVGGGVGVSQSIGFHEWVEYLRARAATPQRDVDAAIDTMKADAIEAMKADTRRLARAQLRRCKRLERTFGWRPTYLDATATHAGARVGDAARADAAWREDVFEPALRAARAFVAGEDDGGGGGGGGVAEEPAWEERRCDACERTLRGDAEWRAHVSGRRHRKRVASLRKKREGKHGVPPREKGCSDAG</sequence>
<dbReference type="Proteomes" id="UP000001876">
    <property type="component" value="Unassembled WGS sequence"/>
</dbReference>